<evidence type="ECO:0000313" key="2">
    <source>
        <dbReference type="Proteomes" id="UP000271098"/>
    </source>
</evidence>
<evidence type="ECO:0000313" key="1">
    <source>
        <dbReference type="EMBL" id="VDK73997.1"/>
    </source>
</evidence>
<sequence length="74" mass="8813">MRRQRRVSYTFRKVARQKCQCPFIEYCDWDRDGAMKIPDDDKFGASIEHQYVSTVSRFSINIFRAYLIDLVDVG</sequence>
<dbReference type="EMBL" id="UYRT01031864">
    <property type="protein sequence ID" value="VDK73997.1"/>
    <property type="molecule type" value="Genomic_DNA"/>
</dbReference>
<reference evidence="1 2" key="2">
    <citation type="submission" date="2018-11" db="EMBL/GenBank/DDBJ databases">
        <authorList>
            <consortium name="Pathogen Informatics"/>
        </authorList>
    </citation>
    <scope>NUCLEOTIDE SEQUENCE [LARGE SCALE GENOMIC DNA]</scope>
</reference>
<organism evidence="3">
    <name type="scientific">Gongylonema pulchrum</name>
    <dbReference type="NCBI Taxonomy" id="637853"/>
    <lineage>
        <taxon>Eukaryota</taxon>
        <taxon>Metazoa</taxon>
        <taxon>Ecdysozoa</taxon>
        <taxon>Nematoda</taxon>
        <taxon>Chromadorea</taxon>
        <taxon>Rhabditida</taxon>
        <taxon>Spirurina</taxon>
        <taxon>Spiruromorpha</taxon>
        <taxon>Spiruroidea</taxon>
        <taxon>Gongylonematidae</taxon>
        <taxon>Gongylonema</taxon>
    </lineage>
</organism>
<protein>
    <submittedName>
        <fullName evidence="3">Tnp_DDE_dom domain-containing protein</fullName>
    </submittedName>
</protein>
<keyword evidence="2" id="KW-1185">Reference proteome</keyword>
<proteinExistence type="predicted"/>
<evidence type="ECO:0000313" key="3">
    <source>
        <dbReference type="WBParaSite" id="GPUH_0000958501-mRNA-1"/>
    </source>
</evidence>
<dbReference type="OrthoDB" id="271595at2759"/>
<dbReference type="WBParaSite" id="GPUH_0000958501-mRNA-1">
    <property type="protein sequence ID" value="GPUH_0000958501-mRNA-1"/>
    <property type="gene ID" value="GPUH_0000958501"/>
</dbReference>
<gene>
    <name evidence="1" type="ORF">GPUH_LOCUS9576</name>
</gene>
<dbReference type="Proteomes" id="UP000271098">
    <property type="component" value="Unassembled WGS sequence"/>
</dbReference>
<dbReference type="AlphaFoldDB" id="A0A183DLI3"/>
<accession>A0A183DLI3</accession>
<name>A0A183DLI3_9BILA</name>
<reference evidence="3" key="1">
    <citation type="submission" date="2016-06" db="UniProtKB">
        <authorList>
            <consortium name="WormBaseParasite"/>
        </authorList>
    </citation>
    <scope>IDENTIFICATION</scope>
</reference>